<dbReference type="EMBL" id="CP116346">
    <property type="protein sequence ID" value="WIT13619.1"/>
    <property type="molecule type" value="Genomic_DNA"/>
</dbReference>
<accession>A0AA95NJ58</accession>
<name>A0AA95NJ58_9BURK</name>
<dbReference type="Proteomes" id="UP001177769">
    <property type="component" value="Chromosome"/>
</dbReference>
<keyword evidence="3" id="KW-1185">Reference proteome</keyword>
<reference evidence="2" key="1">
    <citation type="submission" date="2023-01" db="EMBL/GenBank/DDBJ databases">
        <title>Whole genome sequence of Paucibacter sp. S2-9 isolated from pond sediment.</title>
        <authorList>
            <person name="Jung J.Y."/>
        </authorList>
    </citation>
    <scope>NUCLEOTIDE SEQUENCE</scope>
    <source>
        <strain evidence="2">S2-9</strain>
    </source>
</reference>
<evidence type="ECO:0008006" key="4">
    <source>
        <dbReference type="Google" id="ProtNLM"/>
    </source>
</evidence>
<feature type="signal peptide" evidence="1">
    <location>
        <begin position="1"/>
        <end position="20"/>
    </location>
</feature>
<evidence type="ECO:0000313" key="2">
    <source>
        <dbReference type="EMBL" id="WIT13619.1"/>
    </source>
</evidence>
<dbReference type="AlphaFoldDB" id="A0AA95NJ58"/>
<gene>
    <name evidence="2" type="ORF">PFX98_08375</name>
</gene>
<dbReference type="RefSeq" id="WP_285234737.1">
    <property type="nucleotide sequence ID" value="NZ_CP116346.1"/>
</dbReference>
<protein>
    <recommendedName>
        <fullName evidence="4">DUF3617 family protein</fullName>
    </recommendedName>
</protein>
<evidence type="ECO:0000313" key="3">
    <source>
        <dbReference type="Proteomes" id="UP001177769"/>
    </source>
</evidence>
<evidence type="ECO:0000256" key="1">
    <source>
        <dbReference type="SAM" id="SignalP"/>
    </source>
</evidence>
<dbReference type="KEGG" id="pais:PFX98_08375"/>
<sequence length="134" mass="14395">MRKAPFIVAILVPMHLPAGAGTHGNWIQVRNGTWTVSRSDIAQMAKQLQSAAAAAQGGKKAAKDVSTYAIQFKGVGPAGHRVIELRGACEAEGHSLAELRKDFRRVLDGGECYFSATWDAAGKKFKHFLFNGVA</sequence>
<feature type="chain" id="PRO_5041696110" description="DUF3617 family protein" evidence="1">
    <location>
        <begin position="21"/>
        <end position="134"/>
    </location>
</feature>
<proteinExistence type="predicted"/>
<keyword evidence="1" id="KW-0732">Signal</keyword>
<organism evidence="2 3">
    <name type="scientific">Paucibacter sediminis</name>
    <dbReference type="NCBI Taxonomy" id="3019553"/>
    <lineage>
        <taxon>Bacteria</taxon>
        <taxon>Pseudomonadati</taxon>
        <taxon>Pseudomonadota</taxon>
        <taxon>Betaproteobacteria</taxon>
        <taxon>Burkholderiales</taxon>
        <taxon>Sphaerotilaceae</taxon>
        <taxon>Roseateles</taxon>
    </lineage>
</organism>